<sequence length="515" mass="56880">MTNPALIDQFLKETELFEEKIKALEAGEITRKEFKGISGGFGSYAQKEGGYMLRLRLPAGRISKETLEFLADKSEQYQFDLLKITTCQTIQVHNLSAKDVVSFMRDCLRFGIITKGGGGDHPRNVMASPLSGVEKEELFDVLPYAQAAGDYLVSRISSLHLPRKLKVGFSNTRENLTHATFRDLGFAARQDHTFSVYCAGGLGPNPKLGVLVAEQADPGEVTLYISAMIRLFVTYGNYQVRAKSRTRYLQDTLGVEGIQREFARFLAEARQEEEPLPISSPLLIRKNPEGTIQGERILEQKQEGLYTVSYHPIGGCLDGKKIQELWNAIKDFSDTELRLSPEGTLYVINLSAKEVPPVLEATKDGAQTLFENSVSCIGVPICQHGLRCSQGLLRSCVERIRKENLKDGVLPQMHISGCPSSCGSHQTAALGFVGHAKKIQGEMKPAFRLFTGGSQTDPGARLGEEAGVLAEAVIPEFLAALGRKIQDADSVFETWYPAHTEEFQALVREYADRAL</sequence>
<evidence type="ECO:0000259" key="8">
    <source>
        <dbReference type="Pfam" id="PF03460"/>
    </source>
</evidence>
<comment type="caution">
    <text evidence="9">The sequence shown here is derived from an EMBL/GenBank/DDBJ whole genome shotgun (WGS) entry which is preliminary data.</text>
</comment>
<dbReference type="Proteomes" id="UP000823886">
    <property type="component" value="Unassembled WGS sequence"/>
</dbReference>
<evidence type="ECO:0000256" key="6">
    <source>
        <dbReference type="ARBA" id="ARBA00023014"/>
    </source>
</evidence>
<dbReference type="InterPro" id="IPR036136">
    <property type="entry name" value="Nit/Sulf_reduc_fer-like_dom_sf"/>
</dbReference>
<dbReference type="GO" id="GO:0046872">
    <property type="term" value="F:metal ion binding"/>
    <property type="evidence" value="ECO:0007669"/>
    <property type="project" value="UniProtKB-KW"/>
</dbReference>
<proteinExistence type="predicted"/>
<reference evidence="9" key="1">
    <citation type="journal article" date="2021" name="PeerJ">
        <title>Extensive microbial diversity within the chicken gut microbiome revealed by metagenomics and culture.</title>
        <authorList>
            <person name="Gilroy R."/>
            <person name="Ravi A."/>
            <person name="Getino M."/>
            <person name="Pursley I."/>
            <person name="Horton D.L."/>
            <person name="Alikhan N.F."/>
            <person name="Baker D."/>
            <person name="Gharbi K."/>
            <person name="Hall N."/>
            <person name="Watson M."/>
            <person name="Adriaenssens E.M."/>
            <person name="Foster-Nyarko E."/>
            <person name="Jarju S."/>
            <person name="Secka A."/>
            <person name="Antonio M."/>
            <person name="Oren A."/>
            <person name="Chaudhuri R.R."/>
            <person name="La Ragione R."/>
            <person name="Hildebrand F."/>
            <person name="Pallen M.J."/>
        </authorList>
    </citation>
    <scope>NUCLEOTIDE SEQUENCE</scope>
    <source>
        <strain evidence="9">ChiBcec2-3848</strain>
    </source>
</reference>
<evidence type="ECO:0000256" key="4">
    <source>
        <dbReference type="ARBA" id="ARBA00023002"/>
    </source>
</evidence>
<dbReference type="InterPro" id="IPR005117">
    <property type="entry name" value="NiRdtase/SiRdtase_haem-b_fer"/>
</dbReference>
<accession>A0A9D2PKB7</accession>
<dbReference type="GO" id="GO:0016491">
    <property type="term" value="F:oxidoreductase activity"/>
    <property type="evidence" value="ECO:0007669"/>
    <property type="project" value="UniProtKB-KW"/>
</dbReference>
<feature type="domain" description="Nitrite/Sulfite reductase ferredoxin-like" evidence="8">
    <location>
        <begin position="44"/>
        <end position="105"/>
    </location>
</feature>
<protein>
    <submittedName>
        <fullName evidence="9">Nitrite/sulfite reductase</fullName>
    </submittedName>
</protein>
<gene>
    <name evidence="9" type="ORF">H9753_03435</name>
</gene>
<dbReference type="InterPro" id="IPR045854">
    <property type="entry name" value="NO2/SO3_Rdtase_4Fe4S_sf"/>
</dbReference>
<evidence type="ECO:0000313" key="10">
    <source>
        <dbReference type="Proteomes" id="UP000823886"/>
    </source>
</evidence>
<evidence type="ECO:0000256" key="2">
    <source>
        <dbReference type="ARBA" id="ARBA00022617"/>
    </source>
</evidence>
<dbReference type="GO" id="GO:0051539">
    <property type="term" value="F:4 iron, 4 sulfur cluster binding"/>
    <property type="evidence" value="ECO:0007669"/>
    <property type="project" value="UniProtKB-KW"/>
</dbReference>
<organism evidence="9 10">
    <name type="scientific">Candidatus Blautia merdavium</name>
    <dbReference type="NCBI Taxonomy" id="2838494"/>
    <lineage>
        <taxon>Bacteria</taxon>
        <taxon>Bacillati</taxon>
        <taxon>Bacillota</taxon>
        <taxon>Clostridia</taxon>
        <taxon>Lachnospirales</taxon>
        <taxon>Lachnospiraceae</taxon>
        <taxon>Blautia</taxon>
    </lineage>
</organism>
<dbReference type="SUPFAM" id="SSF55124">
    <property type="entry name" value="Nitrite/Sulfite reductase N-terminal domain-like"/>
    <property type="match status" value="2"/>
</dbReference>
<feature type="domain" description="Nitrite/Sulfite reductase ferredoxin-like" evidence="8">
    <location>
        <begin position="299"/>
        <end position="363"/>
    </location>
</feature>
<dbReference type="Pfam" id="PF03460">
    <property type="entry name" value="NIR_SIR_ferr"/>
    <property type="match status" value="2"/>
</dbReference>
<dbReference type="Pfam" id="PF01077">
    <property type="entry name" value="NIR_SIR"/>
    <property type="match status" value="1"/>
</dbReference>
<keyword evidence="2" id="KW-0349">Heme</keyword>
<dbReference type="EMBL" id="DWVZ01000042">
    <property type="protein sequence ID" value="HJC62658.1"/>
    <property type="molecule type" value="Genomic_DNA"/>
</dbReference>
<dbReference type="InterPro" id="IPR006067">
    <property type="entry name" value="NO2/SO3_Rdtase_4Fe4S_dom"/>
</dbReference>
<dbReference type="PANTHER" id="PTHR32439">
    <property type="entry name" value="FERREDOXIN--NITRITE REDUCTASE, CHLOROPLASTIC"/>
    <property type="match status" value="1"/>
</dbReference>
<evidence type="ECO:0000259" key="7">
    <source>
        <dbReference type="Pfam" id="PF01077"/>
    </source>
</evidence>
<evidence type="ECO:0000256" key="1">
    <source>
        <dbReference type="ARBA" id="ARBA00022485"/>
    </source>
</evidence>
<reference evidence="9" key="2">
    <citation type="submission" date="2021-04" db="EMBL/GenBank/DDBJ databases">
        <authorList>
            <person name="Gilroy R."/>
        </authorList>
    </citation>
    <scope>NUCLEOTIDE SEQUENCE</scope>
    <source>
        <strain evidence="9">ChiBcec2-3848</strain>
    </source>
</reference>
<dbReference type="SUPFAM" id="SSF56014">
    <property type="entry name" value="Nitrite and sulphite reductase 4Fe-4S domain-like"/>
    <property type="match status" value="2"/>
</dbReference>
<dbReference type="GO" id="GO:0020037">
    <property type="term" value="F:heme binding"/>
    <property type="evidence" value="ECO:0007669"/>
    <property type="project" value="InterPro"/>
</dbReference>
<evidence type="ECO:0000256" key="5">
    <source>
        <dbReference type="ARBA" id="ARBA00023004"/>
    </source>
</evidence>
<dbReference type="InterPro" id="IPR051329">
    <property type="entry name" value="NIR_SIR_4Fe-4S"/>
</dbReference>
<keyword evidence="6" id="KW-0411">Iron-sulfur</keyword>
<evidence type="ECO:0000256" key="3">
    <source>
        <dbReference type="ARBA" id="ARBA00022723"/>
    </source>
</evidence>
<evidence type="ECO:0000313" key="9">
    <source>
        <dbReference type="EMBL" id="HJC62658.1"/>
    </source>
</evidence>
<keyword evidence="1" id="KW-0004">4Fe-4S</keyword>
<keyword evidence="5" id="KW-0408">Iron</keyword>
<dbReference type="Gene3D" id="3.90.480.10">
    <property type="entry name" value="Sulfite Reductase Hemoprotein,Domain 2"/>
    <property type="match status" value="1"/>
</dbReference>
<dbReference type="PANTHER" id="PTHR32439:SF9">
    <property type="entry name" value="BLR3264 PROTEIN"/>
    <property type="match status" value="1"/>
</dbReference>
<keyword evidence="3" id="KW-0479">Metal-binding</keyword>
<feature type="domain" description="Nitrite/sulphite reductase 4Fe-4S" evidence="7">
    <location>
        <begin position="119"/>
        <end position="262"/>
    </location>
</feature>
<dbReference type="AlphaFoldDB" id="A0A9D2PKB7"/>
<dbReference type="Gene3D" id="3.30.413.10">
    <property type="entry name" value="Sulfite Reductase Hemoprotein, domain 1"/>
    <property type="match status" value="2"/>
</dbReference>
<name>A0A9D2PKB7_9FIRM</name>
<keyword evidence="4" id="KW-0560">Oxidoreductase</keyword>